<evidence type="ECO:0000256" key="6">
    <source>
        <dbReference type="RuleBase" id="RU364082"/>
    </source>
</evidence>
<dbReference type="AlphaFoldDB" id="A0A9J7ANZ0"/>
<reference evidence="8" key="1">
    <citation type="submission" date="2022-08" db="EMBL/GenBank/DDBJ databases">
        <title>Nisaea acidiphila sp. nov., isolated from a marine algal debris and emended description of the genus Nisaea Urios et al. 2008.</title>
        <authorList>
            <person name="Kwon K."/>
        </authorList>
    </citation>
    <scope>NUCLEOTIDE SEQUENCE</scope>
    <source>
        <strain evidence="8">MEBiC11861</strain>
    </source>
</reference>
<evidence type="ECO:0000256" key="5">
    <source>
        <dbReference type="ARBA" id="ARBA00048200"/>
    </source>
</evidence>
<keyword evidence="6 8" id="KW-0560">Oxidoreductase</keyword>
<evidence type="ECO:0000259" key="7">
    <source>
        <dbReference type="Pfam" id="PF04321"/>
    </source>
</evidence>
<comment type="pathway">
    <text evidence="1 6">Carbohydrate biosynthesis; dTDP-L-rhamnose biosynthesis.</text>
</comment>
<comment type="similarity">
    <text evidence="2 6">Belongs to the dTDP-4-dehydrorhamnose reductase family.</text>
</comment>
<feature type="domain" description="RmlD-like substrate binding" evidence="7">
    <location>
        <begin position="2"/>
        <end position="287"/>
    </location>
</feature>
<gene>
    <name evidence="8" type="primary">rfbD</name>
    <name evidence="8" type="ORF">NUH88_12905</name>
</gene>
<dbReference type="PANTHER" id="PTHR10491:SF4">
    <property type="entry name" value="METHIONINE ADENOSYLTRANSFERASE 2 SUBUNIT BETA"/>
    <property type="match status" value="1"/>
</dbReference>
<evidence type="ECO:0000256" key="3">
    <source>
        <dbReference type="ARBA" id="ARBA00012929"/>
    </source>
</evidence>
<name>A0A9J7ANZ0_9PROT</name>
<dbReference type="NCBIfam" id="TIGR01214">
    <property type="entry name" value="rmlD"/>
    <property type="match status" value="1"/>
</dbReference>
<dbReference type="Gene3D" id="3.40.50.720">
    <property type="entry name" value="NAD(P)-binding Rossmann-like Domain"/>
    <property type="match status" value="1"/>
</dbReference>
<evidence type="ECO:0000313" key="9">
    <source>
        <dbReference type="Proteomes" id="UP001060336"/>
    </source>
</evidence>
<keyword evidence="9" id="KW-1185">Reference proteome</keyword>
<dbReference type="Pfam" id="PF04321">
    <property type="entry name" value="RmlD_sub_bind"/>
    <property type="match status" value="1"/>
</dbReference>
<dbReference type="SUPFAM" id="SSF51735">
    <property type="entry name" value="NAD(P)-binding Rossmann-fold domains"/>
    <property type="match status" value="1"/>
</dbReference>
<dbReference type="KEGG" id="naci:NUH88_12905"/>
<evidence type="ECO:0000256" key="1">
    <source>
        <dbReference type="ARBA" id="ARBA00004781"/>
    </source>
</evidence>
<evidence type="ECO:0000256" key="4">
    <source>
        <dbReference type="ARBA" id="ARBA00017099"/>
    </source>
</evidence>
<organism evidence="8 9">
    <name type="scientific">Nisaea acidiphila</name>
    <dbReference type="NCBI Taxonomy" id="1862145"/>
    <lineage>
        <taxon>Bacteria</taxon>
        <taxon>Pseudomonadati</taxon>
        <taxon>Pseudomonadota</taxon>
        <taxon>Alphaproteobacteria</taxon>
        <taxon>Rhodospirillales</taxon>
        <taxon>Thalassobaculaceae</taxon>
        <taxon>Nisaea</taxon>
    </lineage>
</organism>
<evidence type="ECO:0000313" key="8">
    <source>
        <dbReference type="EMBL" id="UUX48313.1"/>
    </source>
</evidence>
<dbReference type="GO" id="GO:0008831">
    <property type="term" value="F:dTDP-4-dehydrorhamnose reductase activity"/>
    <property type="evidence" value="ECO:0007669"/>
    <property type="project" value="UniProtKB-EC"/>
</dbReference>
<sequence length="292" mass="30988">MILVTGAGGQVGTELLARAARHGHEAKGLVRADLDISDADAVRAAVKAVNPSLIVNAAAYTAVDKAEEDSDAAYAINRDGPANLAAAAKDAGIPLIHISTDYVFDGSKDGPYLESDPVAPLGIYGASKEAGEEAVRAILAEHVIMRTSWVYAAHGGNFVKTMLRVGKDRDELRVVADQFGAPTSAGDIADAILTIATRIKDGKTDGWGTYHFTAAGRTSWHGFAETIFVRAEKVWGRRPSVAAIPSSEYPTPAKRPTNSVLDCAKILAAFDVPRRPWQDGLDEVLDILLAEE</sequence>
<dbReference type="EMBL" id="CP102480">
    <property type="protein sequence ID" value="UUX48313.1"/>
    <property type="molecule type" value="Genomic_DNA"/>
</dbReference>
<comment type="catalytic activity">
    <reaction evidence="5 6">
        <text>dTDP-beta-L-rhamnose + NADP(+) = dTDP-4-dehydro-beta-L-rhamnose + NADPH + H(+)</text>
        <dbReference type="Rhea" id="RHEA:21796"/>
        <dbReference type="ChEBI" id="CHEBI:15378"/>
        <dbReference type="ChEBI" id="CHEBI:57510"/>
        <dbReference type="ChEBI" id="CHEBI:57783"/>
        <dbReference type="ChEBI" id="CHEBI:58349"/>
        <dbReference type="ChEBI" id="CHEBI:62830"/>
        <dbReference type="EC" id="1.1.1.133"/>
    </reaction>
</comment>
<dbReference type="CDD" id="cd05254">
    <property type="entry name" value="dTDP_HR_like_SDR_e"/>
    <property type="match status" value="1"/>
</dbReference>
<dbReference type="RefSeq" id="WP_257766821.1">
    <property type="nucleotide sequence ID" value="NZ_CP102480.1"/>
</dbReference>
<comment type="function">
    <text evidence="6">Catalyzes the reduction of dTDP-6-deoxy-L-lyxo-4-hexulose to yield dTDP-L-rhamnose.</text>
</comment>
<evidence type="ECO:0000256" key="2">
    <source>
        <dbReference type="ARBA" id="ARBA00010944"/>
    </source>
</evidence>
<comment type="cofactor">
    <cofactor evidence="6">
        <name>Mg(2+)</name>
        <dbReference type="ChEBI" id="CHEBI:18420"/>
    </cofactor>
    <text evidence="6">Binds 1 Mg(2+) ion per monomer.</text>
</comment>
<dbReference type="Gene3D" id="3.90.25.10">
    <property type="entry name" value="UDP-galactose 4-epimerase, domain 1"/>
    <property type="match status" value="1"/>
</dbReference>
<dbReference type="Proteomes" id="UP001060336">
    <property type="component" value="Chromosome"/>
</dbReference>
<dbReference type="InterPro" id="IPR029903">
    <property type="entry name" value="RmlD-like-bd"/>
</dbReference>
<accession>A0A9J7ANZ0</accession>
<keyword evidence="6" id="KW-0521">NADP</keyword>
<protein>
    <recommendedName>
        <fullName evidence="4 6">dTDP-4-dehydrorhamnose reductase</fullName>
        <ecNumber evidence="3 6">1.1.1.133</ecNumber>
    </recommendedName>
</protein>
<dbReference type="InterPro" id="IPR005913">
    <property type="entry name" value="dTDP_dehydrorham_reduct"/>
</dbReference>
<dbReference type="EC" id="1.1.1.133" evidence="3 6"/>
<dbReference type="PANTHER" id="PTHR10491">
    <property type="entry name" value="DTDP-4-DEHYDRORHAMNOSE REDUCTASE"/>
    <property type="match status" value="1"/>
</dbReference>
<dbReference type="InterPro" id="IPR036291">
    <property type="entry name" value="NAD(P)-bd_dom_sf"/>
</dbReference>
<proteinExistence type="inferred from homology"/>